<feature type="region of interest" description="Disordered" evidence="1">
    <location>
        <begin position="1"/>
        <end position="40"/>
    </location>
</feature>
<reference evidence="3" key="1">
    <citation type="submission" date="2007-03" db="EMBL/GenBank/DDBJ databases">
        <authorList>
            <person name="Jerke K.H."/>
            <person name="Nakatsu C.H."/>
            <person name="Konopka A.E."/>
        </authorList>
    </citation>
    <scope>NUCLEOTIDE SEQUENCE</scope>
    <source>
        <strain evidence="3">AK-1</strain>
        <plasmid evidence="3">pSI-1</plasmid>
    </source>
</reference>
<keyword evidence="2" id="KW-1133">Transmembrane helix</keyword>
<proteinExistence type="predicted"/>
<reference evidence="3" key="2">
    <citation type="journal article" date="2008" name="Plasmid">
        <title>Comparative analysis of eight Arthrobacter plasmids.</title>
        <authorList>
            <person name="Jerke K."/>
            <person name="Nakatsu C.H."/>
            <person name="Beasley F."/>
            <person name="Konopka A."/>
        </authorList>
    </citation>
    <scope>NUCLEOTIDE SEQUENCE</scope>
    <source>
        <strain evidence="3">AK-1</strain>
        <plasmid evidence="3">pSI-1</plasmid>
    </source>
</reference>
<keyword evidence="2" id="KW-0812">Transmembrane</keyword>
<dbReference type="AlphaFoldDB" id="A6YFE9"/>
<name>A6YFE9_9MICC</name>
<keyword evidence="2" id="KW-0472">Membrane</keyword>
<geneLocation type="plasmid" evidence="3">
    <name>pSI-1</name>
</geneLocation>
<keyword evidence="3" id="KW-0614">Plasmid</keyword>
<accession>A6YFE9</accession>
<feature type="transmembrane region" description="Helical" evidence="2">
    <location>
        <begin position="62"/>
        <end position="83"/>
    </location>
</feature>
<organism evidence="3">
    <name type="scientific">Arthrobacter sp. AK-1</name>
    <dbReference type="NCBI Taxonomy" id="415095"/>
    <lineage>
        <taxon>Bacteria</taxon>
        <taxon>Bacillati</taxon>
        <taxon>Actinomycetota</taxon>
        <taxon>Actinomycetes</taxon>
        <taxon>Micrococcales</taxon>
        <taxon>Micrococcaceae</taxon>
        <taxon>Arthrobacter</taxon>
    </lineage>
</organism>
<evidence type="ECO:0000256" key="2">
    <source>
        <dbReference type="SAM" id="Phobius"/>
    </source>
</evidence>
<dbReference type="EMBL" id="EF495211">
    <property type="protein sequence ID" value="ABR66953.1"/>
    <property type="molecule type" value="Genomic_DNA"/>
</dbReference>
<protein>
    <submittedName>
        <fullName evidence="3">Uncharacterized protein</fullName>
    </submittedName>
</protein>
<evidence type="ECO:0000256" key="1">
    <source>
        <dbReference type="SAM" id="MobiDB-lite"/>
    </source>
</evidence>
<evidence type="ECO:0000313" key="3">
    <source>
        <dbReference type="EMBL" id="ABR66953.1"/>
    </source>
</evidence>
<sequence length="126" mass="13413">MFPGDSTQALPPADISGQEPAGAQEEEDAPVAAGVTAPSADVPDGWEWEWLEGRLSRCRVDWAAAAGMVYAALIWCAPVMMCMPKIPAMMARAAVRKPVRRRNAVKGPRDGAVTAFPPFRAGCSES</sequence>